<protein>
    <submittedName>
        <fullName evidence="1">Uncharacterized protein</fullName>
    </submittedName>
</protein>
<reference evidence="2" key="1">
    <citation type="submission" date="2023-07" db="EMBL/GenBank/DDBJ databases">
        <title>Whole genome shotgun sequence of Streptomyces achromogenes subsp. rubradiris NBRC 14000.</title>
        <authorList>
            <person name="Komaki H."/>
            <person name="Tamura T."/>
        </authorList>
    </citation>
    <scope>NUCLEOTIDE SEQUENCE [LARGE SCALE GENOMIC DNA]</scope>
    <source>
        <strain evidence="2">NBRC 14000</strain>
    </source>
</reference>
<accession>A0ABQ3RPV8</accession>
<dbReference type="Proteomes" id="UP000646738">
    <property type="component" value="Unassembled WGS sequence"/>
</dbReference>
<evidence type="ECO:0000313" key="1">
    <source>
        <dbReference type="EMBL" id="GHI57906.1"/>
    </source>
</evidence>
<evidence type="ECO:0000313" key="2">
    <source>
        <dbReference type="Proteomes" id="UP000646738"/>
    </source>
</evidence>
<proteinExistence type="predicted"/>
<organism evidence="1 2">
    <name type="scientific">Streptomyces rubradiris</name>
    <name type="common">Streptomyces achromogenes subsp. rubradiris</name>
    <dbReference type="NCBI Taxonomy" id="285531"/>
    <lineage>
        <taxon>Bacteria</taxon>
        <taxon>Bacillati</taxon>
        <taxon>Actinomycetota</taxon>
        <taxon>Actinomycetes</taxon>
        <taxon>Kitasatosporales</taxon>
        <taxon>Streptomycetaceae</taxon>
        <taxon>Streptomyces</taxon>
    </lineage>
</organism>
<comment type="caution">
    <text evidence="1">The sequence shown here is derived from an EMBL/GenBank/DDBJ whole genome shotgun (WGS) entry which is preliminary data.</text>
</comment>
<sequence length="71" mass="7807">MLASAAVGHVTAENECLAPTVRAERFRLSDGETRPARLKRVLPGAGYRFKVRKRPWNVAVGGPHLIANRTL</sequence>
<dbReference type="EMBL" id="BNEA01000015">
    <property type="protein sequence ID" value="GHI57906.1"/>
    <property type="molecule type" value="Genomic_DNA"/>
</dbReference>
<name>A0ABQ3RPV8_STRRR</name>
<keyword evidence="2" id="KW-1185">Reference proteome</keyword>
<gene>
    <name evidence="1" type="ORF">Srubr_77520</name>
</gene>